<gene>
    <name evidence="3" type="ORF">CALCODRAFT_493200</name>
</gene>
<sequence length="304" mass="31998">MGVSTLTSVLPRTINQPPSHFPLAPLPPPPCGTMPLWSPSAPSSSCRAPSPPPPPPPWTSFWRSHSRLRLLLLKRLADAQHLTAVPLAVFLAVHLAAPAVVPLLGAEGGDAVMMVGRELYQSPLTEPLLFLSLGLHTLSGLLRRLLLLPAAPPSLAHMLAYPLIALLLLHVDANRAHAPRLGGASFAFVRAGIRRWPLSAGGVYVGIVAVGVGHALGAGRAGWARRFGARAQGVEGARAEAEGTGRGRGKGKGREWEGAWTVLGLGVAGWVGGVSLACLYLGRAGPAWRDTAYLDAWRGSVFYN</sequence>
<accession>A0A165HTA7</accession>
<evidence type="ECO:0000256" key="1">
    <source>
        <dbReference type="SAM" id="MobiDB-lite"/>
    </source>
</evidence>
<keyword evidence="4" id="KW-1185">Reference proteome</keyword>
<organism evidence="3 4">
    <name type="scientific">Calocera cornea HHB12733</name>
    <dbReference type="NCBI Taxonomy" id="1353952"/>
    <lineage>
        <taxon>Eukaryota</taxon>
        <taxon>Fungi</taxon>
        <taxon>Dikarya</taxon>
        <taxon>Basidiomycota</taxon>
        <taxon>Agaricomycotina</taxon>
        <taxon>Dacrymycetes</taxon>
        <taxon>Dacrymycetales</taxon>
        <taxon>Dacrymycetaceae</taxon>
        <taxon>Calocera</taxon>
    </lineage>
</organism>
<dbReference type="PANTHER" id="PTHR38409">
    <property type="entry name" value="MDM10-COMPLEMENTING PROTEIN 1"/>
    <property type="match status" value="1"/>
</dbReference>
<proteinExistence type="predicted"/>
<keyword evidence="2" id="KW-1133">Transmembrane helix</keyword>
<dbReference type="InterPro" id="IPR039960">
    <property type="entry name" value="MCP1"/>
</dbReference>
<keyword evidence="2" id="KW-0472">Membrane</keyword>
<dbReference type="PANTHER" id="PTHR38409:SF1">
    <property type="entry name" value="MITOCHONDRIAL ADAPTER PROTEIN MCP1"/>
    <property type="match status" value="1"/>
</dbReference>
<name>A0A165HTA7_9BASI</name>
<feature type="transmembrane region" description="Helical" evidence="2">
    <location>
        <begin position="196"/>
        <end position="216"/>
    </location>
</feature>
<dbReference type="InParanoid" id="A0A165HTA7"/>
<evidence type="ECO:0000313" key="3">
    <source>
        <dbReference type="EMBL" id="KZT59718.1"/>
    </source>
</evidence>
<dbReference type="Proteomes" id="UP000076842">
    <property type="component" value="Unassembled WGS sequence"/>
</dbReference>
<feature type="transmembrane region" description="Helical" evidence="2">
    <location>
        <begin position="82"/>
        <end position="104"/>
    </location>
</feature>
<evidence type="ECO:0008006" key="5">
    <source>
        <dbReference type="Google" id="ProtNLM"/>
    </source>
</evidence>
<protein>
    <recommendedName>
        <fullName evidence="5">Mitochondrial adapter protein MCP1 transmembrane domain-containing protein</fullName>
    </recommendedName>
</protein>
<dbReference type="OrthoDB" id="10259513at2759"/>
<keyword evidence="2" id="KW-0812">Transmembrane</keyword>
<dbReference type="GO" id="GO:0055088">
    <property type="term" value="P:lipid homeostasis"/>
    <property type="evidence" value="ECO:0007669"/>
    <property type="project" value="InterPro"/>
</dbReference>
<feature type="transmembrane region" description="Helical" evidence="2">
    <location>
        <begin position="154"/>
        <end position="171"/>
    </location>
</feature>
<dbReference type="EMBL" id="KV423937">
    <property type="protein sequence ID" value="KZT59718.1"/>
    <property type="molecule type" value="Genomic_DNA"/>
</dbReference>
<feature type="transmembrane region" description="Helical" evidence="2">
    <location>
        <begin position="258"/>
        <end position="282"/>
    </location>
</feature>
<evidence type="ECO:0000313" key="4">
    <source>
        <dbReference type="Proteomes" id="UP000076842"/>
    </source>
</evidence>
<feature type="region of interest" description="Disordered" evidence="1">
    <location>
        <begin position="38"/>
        <end position="57"/>
    </location>
</feature>
<feature type="compositionally biased region" description="Low complexity" evidence="1">
    <location>
        <begin position="38"/>
        <end position="48"/>
    </location>
</feature>
<evidence type="ECO:0000256" key="2">
    <source>
        <dbReference type="SAM" id="Phobius"/>
    </source>
</evidence>
<dbReference type="AlphaFoldDB" id="A0A165HTA7"/>
<reference evidence="3 4" key="1">
    <citation type="journal article" date="2016" name="Mol. Biol. Evol.">
        <title>Comparative Genomics of Early-Diverging Mushroom-Forming Fungi Provides Insights into the Origins of Lignocellulose Decay Capabilities.</title>
        <authorList>
            <person name="Nagy L.G."/>
            <person name="Riley R."/>
            <person name="Tritt A."/>
            <person name="Adam C."/>
            <person name="Daum C."/>
            <person name="Floudas D."/>
            <person name="Sun H."/>
            <person name="Yadav J.S."/>
            <person name="Pangilinan J."/>
            <person name="Larsson K.H."/>
            <person name="Matsuura K."/>
            <person name="Barry K."/>
            <person name="Labutti K."/>
            <person name="Kuo R."/>
            <person name="Ohm R.A."/>
            <person name="Bhattacharya S.S."/>
            <person name="Shirouzu T."/>
            <person name="Yoshinaga Y."/>
            <person name="Martin F.M."/>
            <person name="Grigoriev I.V."/>
            <person name="Hibbett D.S."/>
        </authorList>
    </citation>
    <scope>NUCLEOTIDE SEQUENCE [LARGE SCALE GENOMIC DNA]</scope>
    <source>
        <strain evidence="3 4">HHB12733</strain>
    </source>
</reference>